<proteinExistence type="predicted"/>
<feature type="domain" description="DUF2169" evidence="1">
    <location>
        <begin position="21"/>
        <end position="320"/>
    </location>
</feature>
<dbReference type="EMBL" id="SNZH01000043">
    <property type="protein sequence ID" value="TDR34784.1"/>
    <property type="molecule type" value="Genomic_DNA"/>
</dbReference>
<dbReference type="RefSeq" id="WP_133822050.1">
    <property type="nucleotide sequence ID" value="NZ_SNZH01000043.1"/>
</dbReference>
<gene>
    <name evidence="2" type="ORF">DFR29_1432</name>
</gene>
<dbReference type="OrthoDB" id="237820at2"/>
<evidence type="ECO:0000313" key="2">
    <source>
        <dbReference type="EMBL" id="TDR34784.1"/>
    </source>
</evidence>
<evidence type="ECO:0000259" key="1">
    <source>
        <dbReference type="Pfam" id="PF09937"/>
    </source>
</evidence>
<keyword evidence="3" id="KW-1185">Reference proteome</keyword>
<comment type="caution">
    <text evidence="2">The sequence shown here is derived from an EMBL/GenBank/DDBJ whole genome shotgun (WGS) entry which is preliminary data.</text>
</comment>
<dbReference type="InterPro" id="IPR018683">
    <property type="entry name" value="DUF2169"/>
</dbReference>
<sequence length="345" mass="38399">MTVVINQSLYPAQGFEHRFYHGNRYHCISAKVTLDWDEQGRLSSPRRQPDWVRNDEWLDEADRSSLIYPSEMIPFKPATDVLVVGTALSPEGRPLREWNAALCIKDQTKRLRLFGPREWRHSAMGGWRLSGPEACSGVALLYENAYGGTVGPAREHYAEGDYYPPNPFGSGYVGKQRPDTNAPLRAAQIEAWDGPITHFGQDVAVGGFGALPGFVPARAQYAGTTDADWEASVKPNIPPDMDMRYWNTAPADQQASEYLRPGDVIGLVNLRPGAPLRLAMPPIDPATLCEYDEDNRRAAAMNLDTVTIDLDAQRMTLRYHQILPFDESIKRINVHCAPYAALAGS</sequence>
<dbReference type="AlphaFoldDB" id="A0A4R6YF35"/>
<dbReference type="Pfam" id="PF09937">
    <property type="entry name" value="DUF2169"/>
    <property type="match status" value="1"/>
</dbReference>
<name>A0A4R6YF35_9GAMM</name>
<evidence type="ECO:0000313" key="3">
    <source>
        <dbReference type="Proteomes" id="UP000295293"/>
    </source>
</evidence>
<organism evidence="2 3">
    <name type="scientific">Tahibacter aquaticus</name>
    <dbReference type="NCBI Taxonomy" id="520092"/>
    <lineage>
        <taxon>Bacteria</taxon>
        <taxon>Pseudomonadati</taxon>
        <taxon>Pseudomonadota</taxon>
        <taxon>Gammaproteobacteria</taxon>
        <taxon>Lysobacterales</taxon>
        <taxon>Rhodanobacteraceae</taxon>
        <taxon>Tahibacter</taxon>
    </lineage>
</organism>
<accession>A0A4R6YF35</accession>
<protein>
    <recommendedName>
        <fullName evidence="1">DUF2169 domain-containing protein</fullName>
    </recommendedName>
</protein>
<reference evidence="2 3" key="1">
    <citation type="submission" date="2019-03" db="EMBL/GenBank/DDBJ databases">
        <title>Genomic Encyclopedia of Type Strains, Phase IV (KMG-IV): sequencing the most valuable type-strain genomes for metagenomic binning, comparative biology and taxonomic classification.</title>
        <authorList>
            <person name="Goeker M."/>
        </authorList>
    </citation>
    <scope>NUCLEOTIDE SEQUENCE [LARGE SCALE GENOMIC DNA]</scope>
    <source>
        <strain evidence="2 3">DSM 21667</strain>
    </source>
</reference>
<dbReference type="Proteomes" id="UP000295293">
    <property type="component" value="Unassembled WGS sequence"/>
</dbReference>